<protein>
    <recommendedName>
        <fullName evidence="13">Cytosol non-specific dipeptidase</fullName>
        <ecNumber evidence="10">3.4.13.18</ecNumber>
    </recommendedName>
    <alternativeName>
        <fullName evidence="16">Aminoacyl-histidine dipeptidase</fullName>
    </alternativeName>
    <alternativeName>
        <fullName evidence="15">Beta-alanyl-histidine dipeptidase</fullName>
    </alternativeName>
    <alternativeName>
        <fullName evidence="14">Carnosinase</fullName>
    </alternativeName>
    <alternativeName>
        <fullName evidence="11">Peptidase D</fullName>
    </alternativeName>
    <alternativeName>
        <fullName evidence="17">Xaa-His dipeptidase</fullName>
    </alternativeName>
</protein>
<evidence type="ECO:0000313" key="23">
    <source>
        <dbReference type="Proteomes" id="UP000095597"/>
    </source>
</evidence>
<dbReference type="EC" id="3.4.13.18" evidence="10"/>
<reference evidence="22 23" key="1">
    <citation type="submission" date="2015-09" db="EMBL/GenBank/DDBJ databases">
        <authorList>
            <consortium name="Pathogen Informatics"/>
        </authorList>
    </citation>
    <scope>NUCLEOTIDE SEQUENCE [LARGE SCALE GENOMIC DNA]</scope>
    <source>
        <strain evidence="20 22">2789STDY5608851</strain>
        <strain evidence="19 23">2789STDY5834961</strain>
    </source>
</reference>
<evidence type="ECO:0000256" key="11">
    <source>
        <dbReference type="ARBA" id="ARBA00044252"/>
    </source>
</evidence>
<dbReference type="FunFam" id="3.40.630.10:FF:000018">
    <property type="entry name" value="Aminoacyl-histidine dipeptidase PepD"/>
    <property type="match status" value="1"/>
</dbReference>
<feature type="domain" description="Peptidase M20 dimerisation" evidence="18">
    <location>
        <begin position="206"/>
        <end position="284"/>
    </location>
</feature>
<dbReference type="EMBL" id="CYYM01000002">
    <property type="protein sequence ID" value="CUN60782.1"/>
    <property type="molecule type" value="Genomic_DNA"/>
</dbReference>
<dbReference type="GO" id="GO:0006508">
    <property type="term" value="P:proteolysis"/>
    <property type="evidence" value="ECO:0007669"/>
    <property type="project" value="UniProtKB-KW"/>
</dbReference>
<dbReference type="InterPro" id="IPR001160">
    <property type="entry name" value="Peptidase_M20C"/>
</dbReference>
<evidence type="ECO:0000256" key="4">
    <source>
        <dbReference type="ARBA" id="ARBA00022723"/>
    </source>
</evidence>
<keyword evidence="6" id="KW-0862">Zinc</keyword>
<reference evidence="21 24" key="2">
    <citation type="journal article" date="2019" name="Nat. Med.">
        <title>A library of human gut bacterial isolates paired with longitudinal multiomics data enables mechanistic microbiome research.</title>
        <authorList>
            <person name="Poyet M."/>
            <person name="Groussin M."/>
            <person name="Gibbons S.M."/>
            <person name="Avila-Pacheco J."/>
            <person name="Jiang X."/>
            <person name="Kearney S.M."/>
            <person name="Perrotta A.R."/>
            <person name="Berdy B."/>
            <person name="Zhao S."/>
            <person name="Lieberman T.D."/>
            <person name="Swanson P.K."/>
            <person name="Smith M."/>
            <person name="Roesemann S."/>
            <person name="Alexander J.E."/>
            <person name="Rich S.A."/>
            <person name="Livny J."/>
            <person name="Vlamakis H."/>
            <person name="Clish C."/>
            <person name="Bullock K."/>
            <person name="Deik A."/>
            <person name="Scott J."/>
            <person name="Pierce K.A."/>
            <person name="Xavier R.J."/>
            <person name="Alm E.J."/>
        </authorList>
    </citation>
    <scope>NUCLEOTIDE SEQUENCE [LARGE SCALE GENOMIC DNA]</scope>
    <source>
        <strain evidence="21 24">BIOML-A7</strain>
    </source>
</reference>
<dbReference type="OrthoDB" id="9773892at2"/>
<evidence type="ECO:0000256" key="15">
    <source>
        <dbReference type="ARBA" id="ARBA00076004"/>
    </source>
</evidence>
<evidence type="ECO:0000256" key="6">
    <source>
        <dbReference type="ARBA" id="ARBA00022833"/>
    </source>
</evidence>
<evidence type="ECO:0000256" key="12">
    <source>
        <dbReference type="ARBA" id="ARBA00061423"/>
    </source>
</evidence>
<dbReference type="GO" id="GO:0005829">
    <property type="term" value="C:cytosol"/>
    <property type="evidence" value="ECO:0007669"/>
    <property type="project" value="TreeGrafter"/>
</dbReference>
<dbReference type="PANTHER" id="PTHR43501">
    <property type="entry name" value="CYTOSOL NON-SPECIFIC DIPEPTIDASE"/>
    <property type="match status" value="1"/>
</dbReference>
<keyword evidence="3" id="KW-0645">Protease</keyword>
<evidence type="ECO:0000313" key="19">
    <source>
        <dbReference type="EMBL" id="CUM98516.1"/>
    </source>
</evidence>
<dbReference type="Pfam" id="PF07687">
    <property type="entry name" value="M20_dimer"/>
    <property type="match status" value="1"/>
</dbReference>
<organism evidence="20 22">
    <name type="scientific">Dorea longicatena</name>
    <dbReference type="NCBI Taxonomy" id="88431"/>
    <lineage>
        <taxon>Bacteria</taxon>
        <taxon>Bacillati</taxon>
        <taxon>Bacillota</taxon>
        <taxon>Clostridia</taxon>
        <taxon>Lachnospirales</taxon>
        <taxon>Lachnospiraceae</taxon>
        <taxon>Dorea</taxon>
    </lineage>
</organism>
<evidence type="ECO:0000259" key="18">
    <source>
        <dbReference type="Pfam" id="PF07687"/>
    </source>
</evidence>
<dbReference type="Gene3D" id="3.40.630.10">
    <property type="entry name" value="Zn peptidases"/>
    <property type="match status" value="2"/>
</dbReference>
<dbReference type="InterPro" id="IPR011650">
    <property type="entry name" value="Peptidase_M20_dimer"/>
</dbReference>
<dbReference type="PANTHER" id="PTHR43501:SF1">
    <property type="entry name" value="CYTOSOL NON-SPECIFIC DIPEPTIDASE"/>
    <property type="match status" value="1"/>
</dbReference>
<comment type="cofactor">
    <cofactor evidence="2">
        <name>Zn(2+)</name>
        <dbReference type="ChEBI" id="CHEBI:29105"/>
    </cofactor>
</comment>
<evidence type="ECO:0000256" key="8">
    <source>
        <dbReference type="ARBA" id="ARBA00023285"/>
    </source>
</evidence>
<dbReference type="EMBL" id="WWSB01000002">
    <property type="protein sequence ID" value="MZK17041.1"/>
    <property type="molecule type" value="Genomic_DNA"/>
</dbReference>
<dbReference type="AlphaFoldDB" id="A0A173Y9H3"/>
<comment type="catalytic activity">
    <reaction evidence="9">
        <text>Hydrolysis of dipeptides, preferentially hydrophobic dipeptides including prolyl amino acids.</text>
        <dbReference type="EC" id="3.4.13.18"/>
    </reaction>
</comment>
<evidence type="ECO:0000256" key="2">
    <source>
        <dbReference type="ARBA" id="ARBA00001947"/>
    </source>
</evidence>
<dbReference type="PRINTS" id="PR00934">
    <property type="entry name" value="XHISDIPTASE"/>
</dbReference>
<dbReference type="Pfam" id="PF01546">
    <property type="entry name" value="Peptidase_M20"/>
    <property type="match status" value="1"/>
</dbReference>
<dbReference type="CDD" id="cd03890">
    <property type="entry name" value="M20_pepD"/>
    <property type="match status" value="1"/>
</dbReference>
<keyword evidence="8" id="KW-0170">Cobalt</keyword>
<evidence type="ECO:0000256" key="13">
    <source>
        <dbReference type="ARBA" id="ARBA00071271"/>
    </source>
</evidence>
<evidence type="ECO:0000256" key="17">
    <source>
        <dbReference type="ARBA" id="ARBA00078074"/>
    </source>
</evidence>
<evidence type="ECO:0000313" key="24">
    <source>
        <dbReference type="Proteomes" id="UP000446719"/>
    </source>
</evidence>
<evidence type="ECO:0000256" key="16">
    <source>
        <dbReference type="ARBA" id="ARBA00077688"/>
    </source>
</evidence>
<keyword evidence="7" id="KW-0482">Metalloprotease</keyword>
<keyword evidence="5 20" id="KW-0378">Hydrolase</keyword>
<dbReference type="SUPFAM" id="SSF53187">
    <property type="entry name" value="Zn-dependent exopeptidases"/>
    <property type="match status" value="1"/>
</dbReference>
<evidence type="ECO:0000313" key="20">
    <source>
        <dbReference type="EMBL" id="CUN60782.1"/>
    </source>
</evidence>
<evidence type="ECO:0000256" key="3">
    <source>
        <dbReference type="ARBA" id="ARBA00022670"/>
    </source>
</evidence>
<comment type="cofactor">
    <cofactor evidence="1">
        <name>Co(2+)</name>
        <dbReference type="ChEBI" id="CHEBI:48828"/>
    </cofactor>
</comment>
<proteinExistence type="inferred from homology"/>
<sequence length="482" mass="53188">MAVLNELEPKEVFRFFEEISAIPRGSRDTKRISDYLVAFAKERDLKVIQDEVNNVIIFQPGTPGYEESEPVILQGHMDMVCEKTSDSTHDFKNDGLELYVEDGFLKAKDTTLGGDDGVAVAMALALMDSEDIPHPPIEAVFTVDEELGMEGAEAIDLSVLKGKKLINLDSEEEKTLTVGCAGGVRYQGLIPVEKKTASGEVIKITIQGLLGGHSGEEIHRQRGNANKMMARLLYHIAGEKNYRLSEIYGGSKDNVIAMEAHASILAEPEDCEEILAMIRDMESIWNAEFMGEEPGLTVKTETEKVENIVVFSKDTTQKVVGYLTACPNGLKEYSRKVAGATETSLNLGVVSMKENGVEAAFLIRSAVDSRKQQVLEEVEAVTKAFGGSGSLSSEYQAWQYKPQSELRPVMVEAYKEVYGKEPEICIIHGGLECGIFLGKRPDLDCVSCGPDVLDIHSYNERLDIASTQRSWEFLKLVLKNCK</sequence>
<accession>A0A173Y9H3</accession>
<evidence type="ECO:0000256" key="7">
    <source>
        <dbReference type="ARBA" id="ARBA00023049"/>
    </source>
</evidence>
<evidence type="ECO:0000256" key="1">
    <source>
        <dbReference type="ARBA" id="ARBA00001941"/>
    </source>
</evidence>
<evidence type="ECO:0000256" key="14">
    <source>
        <dbReference type="ARBA" id="ARBA00075285"/>
    </source>
</evidence>
<evidence type="ECO:0000256" key="9">
    <source>
        <dbReference type="ARBA" id="ARBA00036421"/>
    </source>
</evidence>
<dbReference type="GO" id="GO:0046872">
    <property type="term" value="F:metal ion binding"/>
    <property type="evidence" value="ECO:0007669"/>
    <property type="project" value="UniProtKB-KW"/>
</dbReference>
<dbReference type="InterPro" id="IPR002933">
    <property type="entry name" value="Peptidase_M20"/>
</dbReference>
<evidence type="ECO:0000313" key="21">
    <source>
        <dbReference type="EMBL" id="MZK17041.1"/>
    </source>
</evidence>
<gene>
    <name evidence="20" type="primary">pepD_1</name>
    <name evidence="21" type="synonym">pepD</name>
    <name evidence="20" type="ORF">ERS852408_00646</name>
    <name evidence="19" type="ORF">ERS852573_01407</name>
    <name evidence="21" type="ORF">GT565_02665</name>
</gene>
<name>A0A173Y9H3_9FIRM</name>
<dbReference type="FunFam" id="3.40.630.10:FF:000015">
    <property type="entry name" value="Aminoacyl-histidine dipeptidase PepD"/>
    <property type="match status" value="1"/>
</dbReference>
<dbReference type="GO" id="GO:0070573">
    <property type="term" value="F:metallodipeptidase activity"/>
    <property type="evidence" value="ECO:0007669"/>
    <property type="project" value="TreeGrafter"/>
</dbReference>
<dbReference type="RefSeq" id="WP_022415505.1">
    <property type="nucleotide sequence ID" value="NZ_CAXSPU010000002.1"/>
</dbReference>
<evidence type="ECO:0000313" key="22">
    <source>
        <dbReference type="Proteomes" id="UP000095380"/>
    </source>
</evidence>
<dbReference type="Proteomes" id="UP000095597">
    <property type="component" value="Unassembled WGS sequence"/>
</dbReference>
<dbReference type="NCBIfam" id="TIGR01893">
    <property type="entry name" value="aa-his-dipept"/>
    <property type="match status" value="1"/>
</dbReference>
<dbReference type="Proteomes" id="UP000446719">
    <property type="component" value="Unassembled WGS sequence"/>
</dbReference>
<comment type="similarity">
    <text evidence="12">Belongs to the peptidase M20C family.</text>
</comment>
<dbReference type="PIRSF" id="PIRSF016599">
    <property type="entry name" value="Xaa-His_dipept"/>
    <property type="match status" value="1"/>
</dbReference>
<evidence type="ECO:0000256" key="10">
    <source>
        <dbReference type="ARBA" id="ARBA00038976"/>
    </source>
</evidence>
<keyword evidence="20" id="KW-0224">Dipeptidase</keyword>
<dbReference type="Proteomes" id="UP000095380">
    <property type="component" value="Unassembled WGS sequence"/>
</dbReference>
<dbReference type="EMBL" id="CYXO01000007">
    <property type="protein sequence ID" value="CUM98516.1"/>
    <property type="molecule type" value="Genomic_DNA"/>
</dbReference>
<keyword evidence="4" id="KW-0479">Metal-binding</keyword>
<evidence type="ECO:0000256" key="5">
    <source>
        <dbReference type="ARBA" id="ARBA00022801"/>
    </source>
</evidence>